<dbReference type="InterPro" id="IPR025361">
    <property type="entry name" value="DUF4265"/>
</dbReference>
<gene>
    <name evidence="1" type="ORF">N865_20700</name>
</gene>
<name>W9G137_9MICO</name>
<dbReference type="AlphaFoldDB" id="W9G137"/>
<dbReference type="EMBL" id="AWSA01000070">
    <property type="protein sequence ID" value="EWS99810.1"/>
    <property type="molecule type" value="Genomic_DNA"/>
</dbReference>
<dbReference type="OrthoDB" id="5149111at2"/>
<reference evidence="1 2" key="1">
    <citation type="submission" date="2013-08" db="EMBL/GenBank/DDBJ databases">
        <title>Intrasporangium oryzae NRRL B-24470.</title>
        <authorList>
            <person name="Liu H."/>
            <person name="Wang G."/>
        </authorList>
    </citation>
    <scope>NUCLEOTIDE SEQUENCE [LARGE SCALE GENOMIC DNA]</scope>
    <source>
        <strain evidence="1 2">NRRL B-24470</strain>
    </source>
</reference>
<proteinExistence type="predicted"/>
<organism evidence="1 2">
    <name type="scientific">Intrasporangium oryzae NRRL B-24470</name>
    <dbReference type="NCBI Taxonomy" id="1386089"/>
    <lineage>
        <taxon>Bacteria</taxon>
        <taxon>Bacillati</taxon>
        <taxon>Actinomycetota</taxon>
        <taxon>Actinomycetes</taxon>
        <taxon>Micrococcales</taxon>
        <taxon>Intrasporangiaceae</taxon>
        <taxon>Intrasporangium</taxon>
    </lineage>
</organism>
<comment type="caution">
    <text evidence="1">The sequence shown here is derived from an EMBL/GenBank/DDBJ whole genome shotgun (WGS) entry which is preliminary data.</text>
</comment>
<dbReference type="Pfam" id="PF14085">
    <property type="entry name" value="DUF4265"/>
    <property type="match status" value="1"/>
</dbReference>
<evidence type="ECO:0000313" key="1">
    <source>
        <dbReference type="EMBL" id="EWS99810.1"/>
    </source>
</evidence>
<keyword evidence="2" id="KW-1185">Reference proteome</keyword>
<evidence type="ECO:0008006" key="3">
    <source>
        <dbReference type="Google" id="ProtNLM"/>
    </source>
</evidence>
<evidence type="ECO:0000313" key="2">
    <source>
        <dbReference type="Proteomes" id="UP000019489"/>
    </source>
</evidence>
<sequence>MRRSVDTTVLSVSDSKSMVQVRFHLVPDAQARTSVESEGLWASDLGDGTFRLANVPWFVTGVAFDDIVEAETGADGRLWVTRVRQWSGRNVVRVSLNVQGDPDAVVEHVGTEFTNLGVDAEGMGPPSWMLALDIPAEADLGAIKSLLRAGAEAGRWTFEEACVGARWDDL</sequence>
<protein>
    <recommendedName>
        <fullName evidence="3">DUF4265 domain-containing protein</fullName>
    </recommendedName>
</protein>
<accession>W9G137</accession>
<dbReference type="Proteomes" id="UP000019489">
    <property type="component" value="Unassembled WGS sequence"/>
</dbReference>